<dbReference type="EMBL" id="LR593886">
    <property type="protein sequence ID" value="VTR94154.1"/>
    <property type="molecule type" value="Genomic_DNA"/>
</dbReference>
<sequence length="188" mass="20877">MFTRFHHALAALSLLSACASGQDKQPAEKGAKGEVVTELGKSVMYVMQAKNDTYWFGSNDRGAYRYDGKSLVNFTTKDGLVSNQIRGVQEDKSGNVYFATYEGISRFDGRAFTTLAASEKADPKEWNSDRTICGSWGRRISTWSSGTTAIRCTVWRCRRRRSATSDSNDSRGPSSRMRDRALTTLTPS</sequence>
<dbReference type="AlphaFoldDB" id="A0A6P2D247"/>
<dbReference type="RefSeq" id="WP_162668758.1">
    <property type="nucleotide sequence ID" value="NZ_LR593886.1"/>
</dbReference>
<protein>
    <submittedName>
        <fullName evidence="3">Uncharacterized protein</fullName>
    </submittedName>
</protein>
<gene>
    <name evidence="3" type="ORF">SOIL9_35600</name>
</gene>
<evidence type="ECO:0000256" key="1">
    <source>
        <dbReference type="SAM" id="MobiDB-lite"/>
    </source>
</evidence>
<dbReference type="Pfam" id="PF07494">
    <property type="entry name" value="Reg_prop"/>
    <property type="match status" value="1"/>
</dbReference>
<feature type="signal peptide" evidence="2">
    <location>
        <begin position="1"/>
        <end position="21"/>
    </location>
</feature>
<feature type="chain" id="PRO_5026661885" evidence="2">
    <location>
        <begin position="22"/>
        <end position="188"/>
    </location>
</feature>
<evidence type="ECO:0000313" key="4">
    <source>
        <dbReference type="Proteomes" id="UP000464178"/>
    </source>
</evidence>
<dbReference type="KEGG" id="gms:SOIL9_35600"/>
<dbReference type="PROSITE" id="PS51257">
    <property type="entry name" value="PROKAR_LIPOPROTEIN"/>
    <property type="match status" value="1"/>
</dbReference>
<dbReference type="SUPFAM" id="SSF63829">
    <property type="entry name" value="Calcium-dependent phosphotriesterase"/>
    <property type="match status" value="1"/>
</dbReference>
<proteinExistence type="predicted"/>
<accession>A0A6P2D247</accession>
<organism evidence="3 4">
    <name type="scientific">Gemmata massiliana</name>
    <dbReference type="NCBI Taxonomy" id="1210884"/>
    <lineage>
        <taxon>Bacteria</taxon>
        <taxon>Pseudomonadati</taxon>
        <taxon>Planctomycetota</taxon>
        <taxon>Planctomycetia</taxon>
        <taxon>Gemmatales</taxon>
        <taxon>Gemmataceae</taxon>
        <taxon>Gemmata</taxon>
    </lineage>
</organism>
<feature type="region of interest" description="Disordered" evidence="1">
    <location>
        <begin position="163"/>
        <end position="188"/>
    </location>
</feature>
<keyword evidence="4" id="KW-1185">Reference proteome</keyword>
<dbReference type="InterPro" id="IPR015943">
    <property type="entry name" value="WD40/YVTN_repeat-like_dom_sf"/>
</dbReference>
<keyword evidence="2" id="KW-0732">Signal</keyword>
<dbReference type="InterPro" id="IPR011110">
    <property type="entry name" value="Reg_prop"/>
</dbReference>
<dbReference type="Gene3D" id="2.130.10.10">
    <property type="entry name" value="YVTN repeat-like/Quinoprotein amine dehydrogenase"/>
    <property type="match status" value="1"/>
</dbReference>
<reference evidence="3 4" key="1">
    <citation type="submission" date="2019-05" db="EMBL/GenBank/DDBJ databases">
        <authorList>
            <consortium name="Science for Life Laboratories"/>
        </authorList>
    </citation>
    <scope>NUCLEOTIDE SEQUENCE [LARGE SCALE GENOMIC DNA]</scope>
    <source>
        <strain evidence="3">Soil9</strain>
    </source>
</reference>
<name>A0A6P2D247_9BACT</name>
<evidence type="ECO:0000313" key="3">
    <source>
        <dbReference type="EMBL" id="VTR94154.1"/>
    </source>
</evidence>
<feature type="compositionally biased region" description="Polar residues" evidence="1">
    <location>
        <begin position="164"/>
        <end position="173"/>
    </location>
</feature>
<dbReference type="Proteomes" id="UP000464178">
    <property type="component" value="Chromosome"/>
</dbReference>
<evidence type="ECO:0000256" key="2">
    <source>
        <dbReference type="SAM" id="SignalP"/>
    </source>
</evidence>